<dbReference type="Proteomes" id="UP000799753">
    <property type="component" value="Unassembled WGS sequence"/>
</dbReference>
<dbReference type="PROSITE" id="PS50071">
    <property type="entry name" value="HOMEOBOX_2"/>
    <property type="match status" value="1"/>
</dbReference>
<evidence type="ECO:0000313" key="8">
    <source>
        <dbReference type="Proteomes" id="UP000799753"/>
    </source>
</evidence>
<keyword evidence="1 4" id="KW-0238">DNA-binding</keyword>
<dbReference type="SUPFAM" id="SSF46689">
    <property type="entry name" value="Homeodomain-like"/>
    <property type="match status" value="1"/>
</dbReference>
<dbReference type="AlphaFoldDB" id="A0A6A6RHV8"/>
<protein>
    <recommendedName>
        <fullName evidence="6">Homeobox domain-containing protein</fullName>
    </recommendedName>
</protein>
<keyword evidence="8" id="KW-1185">Reference proteome</keyword>
<proteinExistence type="predicted"/>
<feature type="compositionally biased region" description="Polar residues" evidence="5">
    <location>
        <begin position="377"/>
        <end position="390"/>
    </location>
</feature>
<evidence type="ECO:0000256" key="4">
    <source>
        <dbReference type="PROSITE-ProRule" id="PRU00108"/>
    </source>
</evidence>
<sequence>MLSPHDYSPKRQAPSIWSCDSGYGTTGMLEEEEMLAQSVQSHECSPSDRLQVKSRKPVGLGLFRDAYSVSLIPYYIDQEPTRDQFDNSTTPTTTRLNVYTANTSSSDFQLPATTNERDACVQCDFWKITNPGEDIKCPKCRLPQIIEPTSAVPGEGSLKDKISFPKLNIPGGDQRHPMFTFESGSTSENEFTSPTKFTRGHQRCSACELSTIIDPSGTHACLGCSSDPAFLSPTSPVTPHQVRRSRAGRNSKLPPHALDCLQRWLDANRHNPYPTSETKQILAQECGITEKQVTTWFTNARARQLNSSDNYLSGSSDEEGMTDSDIPVDTPIGGLTFISEGRRAPHGQIAPVSGTSIFSPTQARQRPCRRGKKKMYRQNNAESTTPTQAPLLSPFIGSPLEYHPGPNDHTFPAQSMTATAQGSVPMGDNPPTNTSADPDMWQCTFCRKSLVPKSWRRHEETQHRPKAQWTCMLNGPRLTFSSRLNSSSICAFCKMKDPPENHFQEHHRIQDCARRDANDRTFFRPDHLRQHVKNFHNATLYDTAQAKWKRAADTVAEGWTCGFCGDRLETWDKRETHIANHFKDGMTMDAWQDYSDMSGKGDKKGKGKKKEKDLVSGLARLAQPFMRNSKRNSYTIDTPQPQHQIPQPPPPPPPQPSYSNIFHHPPFPNPFTISTTPPTLPAISPLDPLSIDCSNMIDWNSIPGAIQVPPTTPQSQIQYPLPALGNYDPSAGLQHQSFSMEMEGMDGDVDVDVGIYGNSIEYQGLVGVGGAFWGVGKVVGVCGGPV</sequence>
<evidence type="ECO:0000256" key="1">
    <source>
        <dbReference type="ARBA" id="ARBA00023125"/>
    </source>
</evidence>
<evidence type="ECO:0000259" key="6">
    <source>
        <dbReference type="PROSITE" id="PS50071"/>
    </source>
</evidence>
<feature type="compositionally biased region" description="Basic residues" evidence="5">
    <location>
        <begin position="366"/>
        <end position="376"/>
    </location>
</feature>
<dbReference type="CDD" id="cd00086">
    <property type="entry name" value="homeodomain"/>
    <property type="match status" value="1"/>
</dbReference>
<dbReference type="InterPro" id="IPR008422">
    <property type="entry name" value="KN_HD"/>
</dbReference>
<organism evidence="7 8">
    <name type="scientific">Massarina eburnea CBS 473.64</name>
    <dbReference type="NCBI Taxonomy" id="1395130"/>
    <lineage>
        <taxon>Eukaryota</taxon>
        <taxon>Fungi</taxon>
        <taxon>Dikarya</taxon>
        <taxon>Ascomycota</taxon>
        <taxon>Pezizomycotina</taxon>
        <taxon>Dothideomycetes</taxon>
        <taxon>Pleosporomycetidae</taxon>
        <taxon>Pleosporales</taxon>
        <taxon>Massarineae</taxon>
        <taxon>Massarinaceae</taxon>
        <taxon>Massarina</taxon>
    </lineage>
</organism>
<feature type="region of interest" description="Disordered" evidence="5">
    <location>
        <begin position="627"/>
        <end position="660"/>
    </location>
</feature>
<feature type="region of interest" description="Disordered" evidence="5">
    <location>
        <begin position="348"/>
        <end position="413"/>
    </location>
</feature>
<feature type="compositionally biased region" description="Polar residues" evidence="5">
    <location>
        <begin position="353"/>
        <end position="364"/>
    </location>
</feature>
<dbReference type="PANTHER" id="PTHR11850">
    <property type="entry name" value="HOMEOBOX PROTEIN TRANSCRIPTION FACTORS"/>
    <property type="match status" value="1"/>
</dbReference>
<dbReference type="InterPro" id="IPR050224">
    <property type="entry name" value="TALE_homeobox"/>
</dbReference>
<evidence type="ECO:0000256" key="3">
    <source>
        <dbReference type="ARBA" id="ARBA00023242"/>
    </source>
</evidence>
<dbReference type="OrthoDB" id="10056939at2759"/>
<keyword evidence="3 4" id="KW-0539">Nucleus</keyword>
<evidence type="ECO:0000256" key="2">
    <source>
        <dbReference type="ARBA" id="ARBA00023155"/>
    </source>
</evidence>
<feature type="region of interest" description="Disordered" evidence="5">
    <location>
        <begin position="234"/>
        <end position="253"/>
    </location>
</feature>
<evidence type="ECO:0000313" key="7">
    <source>
        <dbReference type="EMBL" id="KAF2634866.1"/>
    </source>
</evidence>
<comment type="subcellular location">
    <subcellularLocation>
        <location evidence="4">Nucleus</location>
    </subcellularLocation>
</comment>
<dbReference type="EMBL" id="MU006813">
    <property type="protein sequence ID" value="KAF2634866.1"/>
    <property type="molecule type" value="Genomic_DNA"/>
</dbReference>
<feature type="compositionally biased region" description="Pro residues" evidence="5">
    <location>
        <begin position="646"/>
        <end position="656"/>
    </location>
</feature>
<feature type="domain" description="Homeobox" evidence="6">
    <location>
        <begin position="244"/>
        <end position="307"/>
    </location>
</feature>
<accession>A0A6A6RHV8</accession>
<dbReference type="GO" id="GO:0005634">
    <property type="term" value="C:nucleus"/>
    <property type="evidence" value="ECO:0007669"/>
    <property type="project" value="UniProtKB-SubCell"/>
</dbReference>
<reference evidence="7" key="1">
    <citation type="journal article" date="2020" name="Stud. Mycol.">
        <title>101 Dothideomycetes genomes: a test case for predicting lifestyles and emergence of pathogens.</title>
        <authorList>
            <person name="Haridas S."/>
            <person name="Albert R."/>
            <person name="Binder M."/>
            <person name="Bloem J."/>
            <person name="Labutti K."/>
            <person name="Salamov A."/>
            <person name="Andreopoulos B."/>
            <person name="Baker S."/>
            <person name="Barry K."/>
            <person name="Bills G."/>
            <person name="Bluhm B."/>
            <person name="Cannon C."/>
            <person name="Castanera R."/>
            <person name="Culley D."/>
            <person name="Daum C."/>
            <person name="Ezra D."/>
            <person name="Gonzalez J."/>
            <person name="Henrissat B."/>
            <person name="Kuo A."/>
            <person name="Liang C."/>
            <person name="Lipzen A."/>
            <person name="Lutzoni F."/>
            <person name="Magnuson J."/>
            <person name="Mondo S."/>
            <person name="Nolan M."/>
            <person name="Ohm R."/>
            <person name="Pangilinan J."/>
            <person name="Park H.-J."/>
            <person name="Ramirez L."/>
            <person name="Alfaro M."/>
            <person name="Sun H."/>
            <person name="Tritt A."/>
            <person name="Yoshinaga Y."/>
            <person name="Zwiers L.-H."/>
            <person name="Turgeon B."/>
            <person name="Goodwin S."/>
            <person name="Spatafora J."/>
            <person name="Crous P."/>
            <person name="Grigoriev I."/>
        </authorList>
    </citation>
    <scope>NUCLEOTIDE SEQUENCE</scope>
    <source>
        <strain evidence="7">CBS 473.64</strain>
    </source>
</reference>
<dbReference type="Pfam" id="PF05920">
    <property type="entry name" value="Homeobox_KN"/>
    <property type="match status" value="1"/>
</dbReference>
<name>A0A6A6RHV8_9PLEO</name>
<keyword evidence="2 4" id="KW-0371">Homeobox</keyword>
<dbReference type="GO" id="GO:0003677">
    <property type="term" value="F:DNA binding"/>
    <property type="evidence" value="ECO:0007669"/>
    <property type="project" value="UniProtKB-UniRule"/>
</dbReference>
<feature type="DNA-binding region" description="Homeobox" evidence="4">
    <location>
        <begin position="246"/>
        <end position="308"/>
    </location>
</feature>
<dbReference type="InterPro" id="IPR009057">
    <property type="entry name" value="Homeodomain-like_sf"/>
</dbReference>
<dbReference type="InterPro" id="IPR001356">
    <property type="entry name" value="HD"/>
</dbReference>
<evidence type="ECO:0000256" key="5">
    <source>
        <dbReference type="SAM" id="MobiDB-lite"/>
    </source>
</evidence>
<gene>
    <name evidence="7" type="ORF">P280DRAFT_523687</name>
</gene>
<dbReference type="SMART" id="SM00389">
    <property type="entry name" value="HOX"/>
    <property type="match status" value="1"/>
</dbReference>
<dbReference type="Gene3D" id="1.10.10.60">
    <property type="entry name" value="Homeodomain-like"/>
    <property type="match status" value="1"/>
</dbReference>
<dbReference type="GO" id="GO:0006355">
    <property type="term" value="P:regulation of DNA-templated transcription"/>
    <property type="evidence" value="ECO:0007669"/>
    <property type="project" value="InterPro"/>
</dbReference>